<organism evidence="1 2">
    <name type="scientific">Lupinus angustifolius</name>
    <name type="common">Narrow-leaved blue lupine</name>
    <dbReference type="NCBI Taxonomy" id="3871"/>
    <lineage>
        <taxon>Eukaryota</taxon>
        <taxon>Viridiplantae</taxon>
        <taxon>Streptophyta</taxon>
        <taxon>Embryophyta</taxon>
        <taxon>Tracheophyta</taxon>
        <taxon>Spermatophyta</taxon>
        <taxon>Magnoliopsida</taxon>
        <taxon>eudicotyledons</taxon>
        <taxon>Gunneridae</taxon>
        <taxon>Pentapetalae</taxon>
        <taxon>rosids</taxon>
        <taxon>fabids</taxon>
        <taxon>Fabales</taxon>
        <taxon>Fabaceae</taxon>
        <taxon>Papilionoideae</taxon>
        <taxon>50 kb inversion clade</taxon>
        <taxon>genistoids sensu lato</taxon>
        <taxon>core genistoids</taxon>
        <taxon>Genisteae</taxon>
        <taxon>Lupinus</taxon>
    </lineage>
</organism>
<keyword evidence="2" id="KW-1185">Reference proteome</keyword>
<proteinExistence type="predicted"/>
<accession>A0A4P1RFW1</accession>
<reference evidence="1 2" key="1">
    <citation type="journal article" date="2017" name="Plant Biotechnol. J.">
        <title>A comprehensive draft genome sequence for lupin (Lupinus angustifolius), an emerging health food: insights into plant-microbe interactions and legume evolution.</title>
        <authorList>
            <person name="Hane J.K."/>
            <person name="Ming Y."/>
            <person name="Kamphuis L.G."/>
            <person name="Nelson M.N."/>
            <person name="Garg G."/>
            <person name="Atkins C.A."/>
            <person name="Bayer P.E."/>
            <person name="Bravo A."/>
            <person name="Bringans S."/>
            <person name="Cannon S."/>
            <person name="Edwards D."/>
            <person name="Foley R."/>
            <person name="Gao L.L."/>
            <person name="Harrison M.J."/>
            <person name="Huang W."/>
            <person name="Hurgobin B."/>
            <person name="Li S."/>
            <person name="Liu C.W."/>
            <person name="McGrath A."/>
            <person name="Morahan G."/>
            <person name="Murray J."/>
            <person name="Weller J."/>
            <person name="Jian J."/>
            <person name="Singh K.B."/>
        </authorList>
    </citation>
    <scope>NUCLEOTIDE SEQUENCE [LARGE SCALE GENOMIC DNA]</scope>
    <source>
        <strain evidence="2">cv. Tanjil</strain>
        <tissue evidence="1">Whole plant</tissue>
    </source>
</reference>
<dbReference type="EMBL" id="CM007366">
    <property type="protein sequence ID" value="OIW10005.1"/>
    <property type="molecule type" value="Genomic_DNA"/>
</dbReference>
<evidence type="ECO:0000313" key="2">
    <source>
        <dbReference type="Proteomes" id="UP000188354"/>
    </source>
</evidence>
<name>A0A4P1RFW1_LUPAN</name>
<dbReference type="Proteomes" id="UP000188354">
    <property type="component" value="Chromosome LG06"/>
</dbReference>
<dbReference type="Gramene" id="OIW10005">
    <property type="protein sequence ID" value="OIW10005"/>
    <property type="gene ID" value="TanjilG_32745"/>
</dbReference>
<sequence length="100" mass="11028">MNMKVMYPKDAIYMSTHYGRGEAALALSNFAIPYLFTISDNLSFSSYKVIHKLSIMRLKVHVQAAPRAIAGKPSARFGQPSLGCPNNHESGLYALRGLQP</sequence>
<protein>
    <submittedName>
        <fullName evidence="1">Uncharacterized protein</fullName>
    </submittedName>
</protein>
<evidence type="ECO:0000313" key="1">
    <source>
        <dbReference type="EMBL" id="OIW10005.1"/>
    </source>
</evidence>
<dbReference type="AlphaFoldDB" id="A0A4P1RFW1"/>
<gene>
    <name evidence="1" type="ORF">TanjilG_32745</name>
</gene>